<dbReference type="GO" id="GO:0046872">
    <property type="term" value="F:metal ion binding"/>
    <property type="evidence" value="ECO:0007669"/>
    <property type="project" value="TreeGrafter"/>
</dbReference>
<gene>
    <name evidence="4" type="ORF">WJX72_002096</name>
</gene>
<dbReference type="GO" id="GO:0051087">
    <property type="term" value="F:protein-folding chaperone binding"/>
    <property type="evidence" value="ECO:0007669"/>
    <property type="project" value="TreeGrafter"/>
</dbReference>
<dbReference type="EMBL" id="JALJOR010000004">
    <property type="protein sequence ID" value="KAK9817783.1"/>
    <property type="molecule type" value="Genomic_DNA"/>
</dbReference>
<dbReference type="GO" id="GO:0005739">
    <property type="term" value="C:mitochondrion"/>
    <property type="evidence" value="ECO:0007669"/>
    <property type="project" value="TreeGrafter"/>
</dbReference>
<dbReference type="SMART" id="SM00883">
    <property type="entry name" value="Cpn10"/>
    <property type="match status" value="1"/>
</dbReference>
<dbReference type="GO" id="GO:0005524">
    <property type="term" value="F:ATP binding"/>
    <property type="evidence" value="ECO:0007669"/>
    <property type="project" value="InterPro"/>
</dbReference>
<keyword evidence="2 3" id="KW-0143">Chaperone</keyword>
<dbReference type="PROSITE" id="PS00681">
    <property type="entry name" value="CHAPERONINS_CPN10"/>
    <property type="match status" value="1"/>
</dbReference>
<evidence type="ECO:0000256" key="2">
    <source>
        <dbReference type="ARBA" id="ARBA00023186"/>
    </source>
</evidence>
<dbReference type="GO" id="GO:0009507">
    <property type="term" value="C:chloroplast"/>
    <property type="evidence" value="ECO:0007669"/>
    <property type="project" value="TreeGrafter"/>
</dbReference>
<protein>
    <submittedName>
        <fullName evidence="4">Uncharacterized protein</fullName>
    </submittedName>
</protein>
<dbReference type="InterPro" id="IPR037124">
    <property type="entry name" value="Chaperonin_GroES_sf"/>
</dbReference>
<keyword evidence="5" id="KW-1185">Reference proteome</keyword>
<name>A0AAW1Q9M1_9CHLO</name>
<dbReference type="InterPro" id="IPR011032">
    <property type="entry name" value="GroES-like_sf"/>
</dbReference>
<dbReference type="GO" id="GO:0044183">
    <property type="term" value="F:protein folding chaperone"/>
    <property type="evidence" value="ECO:0007669"/>
    <property type="project" value="InterPro"/>
</dbReference>
<evidence type="ECO:0000256" key="3">
    <source>
        <dbReference type="RuleBase" id="RU003479"/>
    </source>
</evidence>
<dbReference type="InterPro" id="IPR018369">
    <property type="entry name" value="Chaprnonin_Cpn10_CS"/>
</dbReference>
<dbReference type="CDD" id="cd00320">
    <property type="entry name" value="cpn10"/>
    <property type="match status" value="1"/>
</dbReference>
<sequence length="159" mass="16644">MAPCLVLQPSCTGISSRGCNQATAGSRLAASCPASCSQRVVFRQGAQRPSRRHALVAQAATAEATRLDVTQMAPLGDRVLVKHEEEKNVTSGGVLLTSGATKAIQEALIGEVLAVGEDVDIEVKQGDRVVFSKYGSTDVNVEDGQISFVAQKSIMATLS</sequence>
<dbReference type="GO" id="GO:0051082">
    <property type="term" value="F:unfolded protein binding"/>
    <property type="evidence" value="ECO:0007669"/>
    <property type="project" value="TreeGrafter"/>
</dbReference>
<dbReference type="InterPro" id="IPR020818">
    <property type="entry name" value="Chaperonin_GroES"/>
</dbReference>
<comment type="similarity">
    <text evidence="1 3">Belongs to the GroES chaperonin family.</text>
</comment>
<accession>A0AAW1Q9M1</accession>
<evidence type="ECO:0000256" key="1">
    <source>
        <dbReference type="ARBA" id="ARBA00006975"/>
    </source>
</evidence>
<dbReference type="PANTHER" id="PTHR10772">
    <property type="entry name" value="10 KDA HEAT SHOCK PROTEIN"/>
    <property type="match status" value="1"/>
</dbReference>
<dbReference type="SUPFAM" id="SSF50129">
    <property type="entry name" value="GroES-like"/>
    <property type="match status" value="1"/>
</dbReference>
<dbReference type="PANTHER" id="PTHR10772:SF63">
    <property type="entry name" value="20 KDA CHAPERONIN, CHLOROPLASTIC"/>
    <property type="match status" value="1"/>
</dbReference>
<comment type="caution">
    <text evidence="4">The sequence shown here is derived from an EMBL/GenBank/DDBJ whole genome shotgun (WGS) entry which is preliminary data.</text>
</comment>
<dbReference type="PRINTS" id="PR00297">
    <property type="entry name" value="CHAPERONIN10"/>
</dbReference>
<proteinExistence type="inferred from homology"/>
<dbReference type="Pfam" id="PF00166">
    <property type="entry name" value="Cpn10"/>
    <property type="match status" value="1"/>
</dbReference>
<organism evidence="4 5">
    <name type="scientific">[Myrmecia] bisecta</name>
    <dbReference type="NCBI Taxonomy" id="41462"/>
    <lineage>
        <taxon>Eukaryota</taxon>
        <taxon>Viridiplantae</taxon>
        <taxon>Chlorophyta</taxon>
        <taxon>core chlorophytes</taxon>
        <taxon>Trebouxiophyceae</taxon>
        <taxon>Trebouxiales</taxon>
        <taxon>Trebouxiaceae</taxon>
        <taxon>Myrmecia</taxon>
    </lineage>
</organism>
<evidence type="ECO:0000313" key="5">
    <source>
        <dbReference type="Proteomes" id="UP001489004"/>
    </source>
</evidence>
<reference evidence="4 5" key="1">
    <citation type="journal article" date="2024" name="Nat. Commun.">
        <title>Phylogenomics reveals the evolutionary origins of lichenization in chlorophyte algae.</title>
        <authorList>
            <person name="Puginier C."/>
            <person name="Libourel C."/>
            <person name="Otte J."/>
            <person name="Skaloud P."/>
            <person name="Haon M."/>
            <person name="Grisel S."/>
            <person name="Petersen M."/>
            <person name="Berrin J.G."/>
            <person name="Delaux P.M."/>
            <person name="Dal Grande F."/>
            <person name="Keller J."/>
        </authorList>
    </citation>
    <scope>NUCLEOTIDE SEQUENCE [LARGE SCALE GENOMIC DNA]</scope>
    <source>
        <strain evidence="4 5">SAG 2043</strain>
    </source>
</reference>
<dbReference type="Gene3D" id="2.30.33.40">
    <property type="entry name" value="GroES chaperonin"/>
    <property type="match status" value="1"/>
</dbReference>
<dbReference type="Proteomes" id="UP001489004">
    <property type="component" value="Unassembled WGS sequence"/>
</dbReference>
<dbReference type="AlphaFoldDB" id="A0AAW1Q9M1"/>
<evidence type="ECO:0000313" key="4">
    <source>
        <dbReference type="EMBL" id="KAK9817783.1"/>
    </source>
</evidence>